<protein>
    <recommendedName>
        <fullName evidence="6">HTH-type transcriptional regulator SarZ</fullName>
    </recommendedName>
    <alternativeName>
        <fullName evidence="7">Staphylococcal accessory regulator Z</fullName>
    </alternativeName>
</protein>
<gene>
    <name evidence="9" type="ORF">ACFSQW_20390</name>
</gene>
<dbReference type="PROSITE" id="PS50995">
    <property type="entry name" value="HTH_MARR_2"/>
    <property type="match status" value="1"/>
</dbReference>
<name>A0ABW5L6S4_9SPHI</name>
<reference evidence="10" key="1">
    <citation type="journal article" date="2019" name="Int. J. Syst. Evol. Microbiol.">
        <title>The Global Catalogue of Microorganisms (GCM) 10K type strain sequencing project: providing services to taxonomists for standard genome sequencing and annotation.</title>
        <authorList>
            <consortium name="The Broad Institute Genomics Platform"/>
            <consortium name="The Broad Institute Genome Sequencing Center for Infectious Disease"/>
            <person name="Wu L."/>
            <person name="Ma J."/>
        </authorList>
    </citation>
    <scope>NUCLEOTIDE SEQUENCE [LARGE SCALE GENOMIC DNA]</scope>
    <source>
        <strain evidence="10">KCTC 52298</strain>
    </source>
</reference>
<evidence type="ECO:0000256" key="7">
    <source>
        <dbReference type="ARBA" id="ARBA00047207"/>
    </source>
</evidence>
<evidence type="ECO:0000313" key="9">
    <source>
        <dbReference type="EMBL" id="MFD2556759.1"/>
    </source>
</evidence>
<comment type="caution">
    <text evidence="9">The sequence shown here is derived from an EMBL/GenBank/DDBJ whole genome shotgun (WGS) entry which is preliminary data.</text>
</comment>
<evidence type="ECO:0000256" key="2">
    <source>
        <dbReference type="ARBA" id="ARBA00023015"/>
    </source>
</evidence>
<organism evidence="9 10">
    <name type="scientific">Sphingobacterium tabacisoli</name>
    <dbReference type="NCBI Taxonomy" id="2044855"/>
    <lineage>
        <taxon>Bacteria</taxon>
        <taxon>Pseudomonadati</taxon>
        <taxon>Bacteroidota</taxon>
        <taxon>Sphingobacteriia</taxon>
        <taxon>Sphingobacteriales</taxon>
        <taxon>Sphingobacteriaceae</taxon>
        <taxon>Sphingobacterium</taxon>
    </lineage>
</organism>
<dbReference type="PANTHER" id="PTHR42756:SF1">
    <property type="entry name" value="TRANSCRIPTIONAL REPRESSOR OF EMRAB OPERON"/>
    <property type="match status" value="1"/>
</dbReference>
<dbReference type="Gene3D" id="1.10.10.10">
    <property type="entry name" value="Winged helix-like DNA-binding domain superfamily/Winged helix DNA-binding domain"/>
    <property type="match status" value="1"/>
</dbReference>
<evidence type="ECO:0000256" key="3">
    <source>
        <dbReference type="ARBA" id="ARBA00023125"/>
    </source>
</evidence>
<dbReference type="PRINTS" id="PR00598">
    <property type="entry name" value="HTHMARR"/>
</dbReference>
<dbReference type="InterPro" id="IPR055166">
    <property type="entry name" value="Transc_reg_Sar_Rot_HTH"/>
</dbReference>
<comment type="similarity">
    <text evidence="5">Belongs to the SarZ family.</text>
</comment>
<dbReference type="PANTHER" id="PTHR42756">
    <property type="entry name" value="TRANSCRIPTIONAL REGULATOR, MARR"/>
    <property type="match status" value="1"/>
</dbReference>
<keyword evidence="3" id="KW-0238">DNA-binding</keyword>
<dbReference type="Proteomes" id="UP001597440">
    <property type="component" value="Unassembled WGS sequence"/>
</dbReference>
<dbReference type="InterPro" id="IPR036388">
    <property type="entry name" value="WH-like_DNA-bd_sf"/>
</dbReference>
<keyword evidence="10" id="KW-1185">Reference proteome</keyword>
<dbReference type="Pfam" id="PF22381">
    <property type="entry name" value="Staph_reg_Sar_Rot"/>
    <property type="match status" value="1"/>
</dbReference>
<keyword evidence="2" id="KW-0805">Transcription regulation</keyword>
<comment type="subcellular location">
    <subcellularLocation>
        <location evidence="1">Cytoplasm</location>
    </subcellularLocation>
</comment>
<feature type="domain" description="HTH marR-type" evidence="8">
    <location>
        <begin position="8"/>
        <end position="138"/>
    </location>
</feature>
<evidence type="ECO:0000259" key="8">
    <source>
        <dbReference type="PROSITE" id="PS50995"/>
    </source>
</evidence>
<dbReference type="SMART" id="SM00347">
    <property type="entry name" value="HTH_MARR"/>
    <property type="match status" value="1"/>
</dbReference>
<proteinExistence type="inferred from homology"/>
<dbReference type="InterPro" id="IPR000835">
    <property type="entry name" value="HTH_MarR-typ"/>
</dbReference>
<dbReference type="InterPro" id="IPR036390">
    <property type="entry name" value="WH_DNA-bd_sf"/>
</dbReference>
<evidence type="ECO:0000313" key="10">
    <source>
        <dbReference type="Proteomes" id="UP001597440"/>
    </source>
</evidence>
<sequence length="141" mass="16247">MKDELKLANQVCFPIYVLAKEMVNHYRPLLEKLDLTYPQYLVMLVLWEERKQTVGELGEKLQLDNGTLTPLLKRLEQKGYVSRIRSDKDERIVNITCTDLGISIQEKACGIREQLLSSMEIATADILALKEIVNRILNKKS</sequence>
<evidence type="ECO:0000256" key="6">
    <source>
        <dbReference type="ARBA" id="ARBA00047188"/>
    </source>
</evidence>
<evidence type="ECO:0000256" key="1">
    <source>
        <dbReference type="ARBA" id="ARBA00004496"/>
    </source>
</evidence>
<dbReference type="RefSeq" id="WP_021070500.1">
    <property type="nucleotide sequence ID" value="NZ_JAEQMU010000002.1"/>
</dbReference>
<dbReference type="SUPFAM" id="SSF46785">
    <property type="entry name" value="Winged helix' DNA-binding domain"/>
    <property type="match status" value="1"/>
</dbReference>
<evidence type="ECO:0000256" key="4">
    <source>
        <dbReference type="ARBA" id="ARBA00023163"/>
    </source>
</evidence>
<evidence type="ECO:0000256" key="5">
    <source>
        <dbReference type="ARBA" id="ARBA00046337"/>
    </source>
</evidence>
<accession>A0ABW5L6S4</accession>
<keyword evidence="4" id="KW-0804">Transcription</keyword>
<dbReference type="EMBL" id="JBHULD010000025">
    <property type="protein sequence ID" value="MFD2556759.1"/>
    <property type="molecule type" value="Genomic_DNA"/>
</dbReference>